<proteinExistence type="predicted"/>
<name>A0A545TV12_9GAMM</name>
<keyword evidence="2" id="KW-1185">Reference proteome</keyword>
<reference evidence="1 2" key="1">
    <citation type="submission" date="2019-07" db="EMBL/GenBank/DDBJ databases">
        <title>Draft genome for Aliikangiella sp. M105.</title>
        <authorList>
            <person name="Wang G."/>
        </authorList>
    </citation>
    <scope>NUCLEOTIDE SEQUENCE [LARGE SCALE GENOMIC DNA]</scope>
    <source>
        <strain evidence="1 2">M105</strain>
    </source>
</reference>
<evidence type="ECO:0000313" key="2">
    <source>
        <dbReference type="Proteomes" id="UP000315439"/>
    </source>
</evidence>
<evidence type="ECO:0000313" key="1">
    <source>
        <dbReference type="EMBL" id="TQV81063.1"/>
    </source>
</evidence>
<protein>
    <submittedName>
        <fullName evidence="1">Uncharacterized protein</fullName>
    </submittedName>
</protein>
<comment type="caution">
    <text evidence="1">The sequence shown here is derived from an EMBL/GenBank/DDBJ whole genome shotgun (WGS) entry which is preliminary data.</text>
</comment>
<dbReference type="Proteomes" id="UP000315439">
    <property type="component" value="Unassembled WGS sequence"/>
</dbReference>
<organism evidence="1 2">
    <name type="scientific">Aliikangiella coralliicola</name>
    <dbReference type="NCBI Taxonomy" id="2592383"/>
    <lineage>
        <taxon>Bacteria</taxon>
        <taxon>Pseudomonadati</taxon>
        <taxon>Pseudomonadota</taxon>
        <taxon>Gammaproteobacteria</taxon>
        <taxon>Oceanospirillales</taxon>
        <taxon>Pleioneaceae</taxon>
        <taxon>Aliikangiella</taxon>
    </lineage>
</organism>
<gene>
    <name evidence="1" type="ORF">FLL46_25975</name>
</gene>
<dbReference type="AlphaFoldDB" id="A0A545TV12"/>
<sequence>MLKNIPPPEKTLYTVNAIERLLTISNAANQRLIAEDLAFNIREVAEGRLSELEFLSQLISMVNTVENERTARNEIR</sequence>
<dbReference type="EMBL" id="VIKS01000017">
    <property type="protein sequence ID" value="TQV81063.1"/>
    <property type="molecule type" value="Genomic_DNA"/>
</dbReference>
<accession>A0A545TV12</accession>
<dbReference type="RefSeq" id="WP_142935212.1">
    <property type="nucleotide sequence ID" value="NZ_ML660173.1"/>
</dbReference>